<evidence type="ECO:0000313" key="13">
    <source>
        <dbReference type="EMBL" id="KOF98855.1"/>
    </source>
</evidence>
<keyword evidence="7" id="KW-0964">Secreted</keyword>
<dbReference type="GO" id="GO:0005615">
    <property type="term" value="C:extracellular space"/>
    <property type="evidence" value="ECO:0007669"/>
    <property type="project" value="UniProtKB-ARBA"/>
</dbReference>
<keyword evidence="10 12" id="KW-1133">Transmembrane helix</keyword>
<reference evidence="13" key="1">
    <citation type="submission" date="2015-07" db="EMBL/GenBank/DDBJ databases">
        <title>MeaNS - Measles Nucleotide Surveillance Program.</title>
        <authorList>
            <person name="Tran T."/>
            <person name="Druce J."/>
        </authorList>
    </citation>
    <scope>NUCLEOTIDE SEQUENCE</scope>
    <source>
        <strain evidence="13">UCB-OBI-ISO-001</strain>
        <tissue evidence="13">Gonad</tissue>
    </source>
</reference>
<protein>
    <recommendedName>
        <fullName evidence="5">Transmembrane protein 98</fullName>
    </recommendedName>
</protein>
<dbReference type="PANTHER" id="PTHR32510:SF3">
    <property type="entry name" value="TRANSMEMBRANE PROTEIN 98"/>
    <property type="match status" value="1"/>
</dbReference>
<evidence type="ECO:0000256" key="8">
    <source>
        <dbReference type="ARBA" id="ARBA00022692"/>
    </source>
</evidence>
<organism evidence="13">
    <name type="scientific">Octopus bimaculoides</name>
    <name type="common">California two-spotted octopus</name>
    <dbReference type="NCBI Taxonomy" id="37653"/>
    <lineage>
        <taxon>Eukaryota</taxon>
        <taxon>Metazoa</taxon>
        <taxon>Spiralia</taxon>
        <taxon>Lophotrochozoa</taxon>
        <taxon>Mollusca</taxon>
        <taxon>Cephalopoda</taxon>
        <taxon>Coleoidea</taxon>
        <taxon>Octopodiformes</taxon>
        <taxon>Octopoda</taxon>
        <taxon>Incirrata</taxon>
        <taxon>Octopodidae</taxon>
        <taxon>Octopus</taxon>
    </lineage>
</organism>
<evidence type="ECO:0000256" key="1">
    <source>
        <dbReference type="ARBA" id="ARBA00004401"/>
    </source>
</evidence>
<dbReference type="AlphaFoldDB" id="A0A0L8ICU9"/>
<dbReference type="InterPro" id="IPR029668">
    <property type="entry name" value="TMEM98"/>
</dbReference>
<sequence length="257" mass="27956">MESLNTVVALAIGILAAITIAAVVALVVICKNCHCRHVDLITMMHKESSPSVQLLRTLGSGGGGGGDQMDPEANTVELDDIDFLNTKLEEVLRDEHYIEDATGLVPHCIAILKTCHYLTNKLVAMAMSSSQQIHTAESMNDIVAVTKRICPRVDDVVRSMYPPLDPRLLEARCTALVLSLNHLVCVVKNAYSLAGTLDWTDQSLADVEDHLKVLKEASVCFDMNGCLPSVSSTEENHNTLQQPIILPVQVKDESSQV</sequence>
<evidence type="ECO:0000256" key="10">
    <source>
        <dbReference type="ARBA" id="ARBA00022989"/>
    </source>
</evidence>
<proteinExistence type="inferred from homology"/>
<keyword evidence="8 12" id="KW-0812">Transmembrane</keyword>
<dbReference type="KEGG" id="obi:106875629"/>
<dbReference type="GO" id="GO:0005789">
    <property type="term" value="C:endoplasmic reticulum membrane"/>
    <property type="evidence" value="ECO:0007669"/>
    <property type="project" value="UniProtKB-SubCell"/>
</dbReference>
<keyword evidence="11 12" id="KW-0472">Membrane</keyword>
<dbReference type="EMBL" id="KQ416068">
    <property type="protein sequence ID" value="KOF98855.1"/>
    <property type="molecule type" value="Genomic_DNA"/>
</dbReference>
<evidence type="ECO:0000256" key="5">
    <source>
        <dbReference type="ARBA" id="ARBA00014380"/>
    </source>
</evidence>
<keyword evidence="9" id="KW-0256">Endoplasmic reticulum</keyword>
<evidence type="ECO:0000256" key="2">
    <source>
        <dbReference type="ARBA" id="ARBA00004550"/>
    </source>
</evidence>
<evidence type="ECO:0000256" key="9">
    <source>
        <dbReference type="ARBA" id="ARBA00022824"/>
    </source>
</evidence>
<evidence type="ECO:0000256" key="11">
    <source>
        <dbReference type="ARBA" id="ARBA00023136"/>
    </source>
</evidence>
<accession>A0A0L8ICU9</accession>
<keyword evidence="6" id="KW-1003">Cell membrane</keyword>
<evidence type="ECO:0000256" key="4">
    <source>
        <dbReference type="ARBA" id="ARBA00011024"/>
    </source>
</evidence>
<dbReference type="FunFam" id="1.20.1410.10:FF:000003">
    <property type="entry name" value="Transmembrane protein 98"/>
    <property type="match status" value="1"/>
</dbReference>
<name>A0A0L8ICU9_OCTBM</name>
<dbReference type="GO" id="GO:0005886">
    <property type="term" value="C:plasma membrane"/>
    <property type="evidence" value="ECO:0007669"/>
    <property type="project" value="UniProtKB-SubCell"/>
</dbReference>
<dbReference type="Gene3D" id="1.20.1410.10">
    <property type="entry name" value="I/LWEQ domain"/>
    <property type="match status" value="1"/>
</dbReference>
<dbReference type="OMA" id="HMEVIRE"/>
<evidence type="ECO:0000256" key="12">
    <source>
        <dbReference type="SAM" id="Phobius"/>
    </source>
</evidence>
<dbReference type="EMBL" id="KQ416068">
    <property type="protein sequence ID" value="KOF98856.1"/>
    <property type="molecule type" value="Genomic_DNA"/>
</dbReference>
<evidence type="ECO:0000256" key="3">
    <source>
        <dbReference type="ARBA" id="ARBA00004648"/>
    </source>
</evidence>
<dbReference type="PANTHER" id="PTHR32510">
    <property type="entry name" value="TRANSMEMBRANE PROTEIN 98"/>
    <property type="match status" value="1"/>
</dbReference>
<gene>
    <name evidence="13" type="ORF">OCBIM_22022410mg</name>
</gene>
<comment type="subcellular location">
    <subcellularLocation>
        <location evidence="1">Cell membrane</location>
        <topology evidence="1">Single-pass type II membrane protein</topology>
    </subcellularLocation>
    <subcellularLocation>
        <location evidence="3">Endoplasmic reticulum membrane</location>
        <topology evidence="3">Single-pass type II membrane protein</topology>
    </subcellularLocation>
    <subcellularLocation>
        <location evidence="2">Secreted</location>
        <location evidence="2">Extracellular exosome</location>
    </subcellularLocation>
</comment>
<comment type="similarity">
    <text evidence="4">Belongs to the TMEM98 family.</text>
</comment>
<dbReference type="OrthoDB" id="5978425at2759"/>
<evidence type="ECO:0000256" key="6">
    <source>
        <dbReference type="ARBA" id="ARBA00022475"/>
    </source>
</evidence>
<evidence type="ECO:0000256" key="7">
    <source>
        <dbReference type="ARBA" id="ARBA00022525"/>
    </source>
</evidence>
<feature type="transmembrane region" description="Helical" evidence="12">
    <location>
        <begin position="7"/>
        <end position="29"/>
    </location>
</feature>